<gene>
    <name evidence="1" type="ORF">BV22DRAFT_1128260</name>
</gene>
<sequence length="518" mass="57563">MYTLTDTARAGIAALAALALAWNGFVKKRRSTGTLPLPPGPTPLPIIGNVRGIDVNTPWISYAEWGAVYGGLVYSRLFGLEIIIVNSEKIARDLLDLRSRNYSNRPEFPTNELIGLDFNTVLLPYSATWRLHRRIFHQSFRQDAAHYYHPMQMKKAHQLLINIFNDPANYIAHLQTHSSSIIMSAAYDYDAAPSGDRLVSLIQKALRISSELLRPEAAAVFSAFPSLLLLPAWFPGMKLKRQAALSKQYMAEWPEIPFQHVQQNMAAGTAAPSMVCNFLKKIEGNDESNELKKATKESAATAFGAGSDTTTSTLHVFVMAMVLFPHVQERAQAVIDSVTGENRLPSFGDRPAMPYIDAVFREVLRWYPVLPLAVAHNASSDDVYNGFLIPKGASLVPNLWAMSRNEDKYPNASEFNPERFLTAEGELTDDTVSFAWGFGRRICPGRHLADASLWSAMVSLLATFNFTKARDSEGNPIGFEPQWIAGVTLRPRPFPCEISPRSKDMNLDTLTQLIGSNE</sequence>
<keyword evidence="2" id="KW-1185">Reference proteome</keyword>
<reference evidence="1" key="1">
    <citation type="journal article" date="2021" name="New Phytol.">
        <title>Evolutionary innovations through gain and loss of genes in the ectomycorrhizal Boletales.</title>
        <authorList>
            <person name="Wu G."/>
            <person name="Miyauchi S."/>
            <person name="Morin E."/>
            <person name="Kuo A."/>
            <person name="Drula E."/>
            <person name="Varga T."/>
            <person name="Kohler A."/>
            <person name="Feng B."/>
            <person name="Cao Y."/>
            <person name="Lipzen A."/>
            <person name="Daum C."/>
            <person name="Hundley H."/>
            <person name="Pangilinan J."/>
            <person name="Johnson J."/>
            <person name="Barry K."/>
            <person name="LaButti K."/>
            <person name="Ng V."/>
            <person name="Ahrendt S."/>
            <person name="Min B."/>
            <person name="Choi I.G."/>
            <person name="Park H."/>
            <person name="Plett J.M."/>
            <person name="Magnuson J."/>
            <person name="Spatafora J.W."/>
            <person name="Nagy L.G."/>
            <person name="Henrissat B."/>
            <person name="Grigoriev I.V."/>
            <person name="Yang Z.L."/>
            <person name="Xu J."/>
            <person name="Martin F.M."/>
        </authorList>
    </citation>
    <scope>NUCLEOTIDE SEQUENCE</scope>
    <source>
        <strain evidence="1">KUC20120723A-06</strain>
    </source>
</reference>
<protein>
    <submittedName>
        <fullName evidence="1">Cytochrome P450</fullName>
    </submittedName>
</protein>
<organism evidence="1 2">
    <name type="scientific">Leucogyrophana mollusca</name>
    <dbReference type="NCBI Taxonomy" id="85980"/>
    <lineage>
        <taxon>Eukaryota</taxon>
        <taxon>Fungi</taxon>
        <taxon>Dikarya</taxon>
        <taxon>Basidiomycota</taxon>
        <taxon>Agaricomycotina</taxon>
        <taxon>Agaricomycetes</taxon>
        <taxon>Agaricomycetidae</taxon>
        <taxon>Boletales</taxon>
        <taxon>Boletales incertae sedis</taxon>
        <taxon>Leucogyrophana</taxon>
    </lineage>
</organism>
<dbReference type="Proteomes" id="UP000790709">
    <property type="component" value="Unassembled WGS sequence"/>
</dbReference>
<comment type="caution">
    <text evidence="1">The sequence shown here is derived from an EMBL/GenBank/DDBJ whole genome shotgun (WGS) entry which is preliminary data.</text>
</comment>
<evidence type="ECO:0000313" key="2">
    <source>
        <dbReference type="Proteomes" id="UP000790709"/>
    </source>
</evidence>
<dbReference type="EMBL" id="MU266384">
    <property type="protein sequence ID" value="KAH7926379.1"/>
    <property type="molecule type" value="Genomic_DNA"/>
</dbReference>
<name>A0ACB8BLB5_9AGAM</name>
<accession>A0ACB8BLB5</accession>
<evidence type="ECO:0000313" key="1">
    <source>
        <dbReference type="EMBL" id="KAH7926379.1"/>
    </source>
</evidence>
<proteinExistence type="predicted"/>